<keyword evidence="3" id="KW-0902">Two-component regulatory system</keyword>
<evidence type="ECO:0000259" key="5">
    <source>
        <dbReference type="Pfam" id="PF02518"/>
    </source>
</evidence>
<evidence type="ECO:0000256" key="2">
    <source>
        <dbReference type="ARBA" id="ARBA00022777"/>
    </source>
</evidence>
<keyword evidence="4" id="KW-0472">Membrane</keyword>
<sequence length="303" mass="33597">MALYQRGARVFPILVLMFSVCSIGSFFTYGTHSMFGFIAYFCGFSFLFPFNLLMLALLLAVVGINAVLILPEISYFYLGPAGLLSIGLFAFGWMEQRERVHRKKEKQSQEQLEQLAAIAERERIARDLHDVLGHSLASIALKAELANKLLLSNQTERAQSESAQVAQLARELLSEVREAVSGLKAKGLRAEVDSTESLLKSKAIDVEIELDEVALNAKQETTLAMVLREATTNIIKHSSAQHVSLKLWQEQNNVHFQISDNGTCQLLKFGNGLNGIKERVEALAGDINLSTDKNVTMTVRLPV</sequence>
<evidence type="ECO:0000313" key="7">
    <source>
        <dbReference type="EMBL" id="QTH70152.1"/>
    </source>
</evidence>
<dbReference type="Gene3D" id="1.20.5.1930">
    <property type="match status" value="1"/>
</dbReference>
<gene>
    <name evidence="7" type="ORF">J5O05_08770</name>
</gene>
<dbReference type="GO" id="GO:0046983">
    <property type="term" value="F:protein dimerization activity"/>
    <property type="evidence" value="ECO:0007669"/>
    <property type="project" value="InterPro"/>
</dbReference>
<proteinExistence type="predicted"/>
<feature type="transmembrane region" description="Helical" evidence="4">
    <location>
        <begin position="75"/>
        <end position="94"/>
    </location>
</feature>
<dbReference type="GO" id="GO:0016020">
    <property type="term" value="C:membrane"/>
    <property type="evidence" value="ECO:0007669"/>
    <property type="project" value="InterPro"/>
</dbReference>
<dbReference type="Pfam" id="PF02518">
    <property type="entry name" value="HATPase_c"/>
    <property type="match status" value="1"/>
</dbReference>
<feature type="domain" description="Signal transduction histidine kinase subgroup 3 dimerisation and phosphoacceptor" evidence="6">
    <location>
        <begin position="120"/>
        <end position="186"/>
    </location>
</feature>
<organism evidence="7 8">
    <name type="scientific">Pseudoalteromonas xiamenensis</name>
    <dbReference type="NCBI Taxonomy" id="882626"/>
    <lineage>
        <taxon>Bacteria</taxon>
        <taxon>Pseudomonadati</taxon>
        <taxon>Pseudomonadota</taxon>
        <taxon>Gammaproteobacteria</taxon>
        <taxon>Alteromonadales</taxon>
        <taxon>Pseudoalteromonadaceae</taxon>
        <taxon>Pseudoalteromonas</taxon>
    </lineage>
</organism>
<dbReference type="GO" id="GO:0000155">
    <property type="term" value="F:phosphorelay sensor kinase activity"/>
    <property type="evidence" value="ECO:0007669"/>
    <property type="project" value="InterPro"/>
</dbReference>
<dbReference type="KEGG" id="pxi:J5O05_08770"/>
<feature type="domain" description="Histidine kinase/HSP90-like ATPase" evidence="5">
    <location>
        <begin position="220"/>
        <end position="302"/>
    </location>
</feature>
<keyword evidence="4" id="KW-1133">Transmembrane helix</keyword>
<dbReference type="InterPro" id="IPR036890">
    <property type="entry name" value="HATPase_C_sf"/>
</dbReference>
<dbReference type="Gene3D" id="3.30.565.10">
    <property type="entry name" value="Histidine kinase-like ATPase, C-terminal domain"/>
    <property type="match status" value="1"/>
</dbReference>
<dbReference type="InterPro" id="IPR050482">
    <property type="entry name" value="Sensor_HK_TwoCompSys"/>
</dbReference>
<evidence type="ECO:0000256" key="3">
    <source>
        <dbReference type="ARBA" id="ARBA00023012"/>
    </source>
</evidence>
<keyword evidence="8" id="KW-1185">Reference proteome</keyword>
<dbReference type="InterPro" id="IPR003594">
    <property type="entry name" value="HATPase_dom"/>
</dbReference>
<dbReference type="EMBL" id="CP072133">
    <property type="protein sequence ID" value="QTH70152.1"/>
    <property type="molecule type" value="Genomic_DNA"/>
</dbReference>
<keyword evidence="4" id="KW-0812">Transmembrane</keyword>
<dbReference type="PANTHER" id="PTHR24421">
    <property type="entry name" value="NITRATE/NITRITE SENSOR PROTEIN NARX-RELATED"/>
    <property type="match status" value="1"/>
</dbReference>
<dbReference type="SUPFAM" id="SSF55874">
    <property type="entry name" value="ATPase domain of HSP90 chaperone/DNA topoisomerase II/histidine kinase"/>
    <property type="match status" value="1"/>
</dbReference>
<dbReference type="PANTHER" id="PTHR24421:SF63">
    <property type="entry name" value="SENSOR HISTIDINE KINASE DESK"/>
    <property type="match status" value="1"/>
</dbReference>
<evidence type="ECO:0000259" key="6">
    <source>
        <dbReference type="Pfam" id="PF07730"/>
    </source>
</evidence>
<feature type="transmembrane region" description="Helical" evidence="4">
    <location>
        <begin position="37"/>
        <end position="69"/>
    </location>
</feature>
<keyword evidence="1" id="KW-0808">Transferase</keyword>
<evidence type="ECO:0000256" key="1">
    <source>
        <dbReference type="ARBA" id="ARBA00022679"/>
    </source>
</evidence>
<accession>A0A975HJN7</accession>
<feature type="transmembrane region" description="Helical" evidence="4">
    <location>
        <begin position="12"/>
        <end position="30"/>
    </location>
</feature>
<name>A0A975HJN7_9GAMM</name>
<dbReference type="CDD" id="cd16917">
    <property type="entry name" value="HATPase_UhpB-NarQ-NarX-like"/>
    <property type="match status" value="1"/>
</dbReference>
<dbReference type="Pfam" id="PF07730">
    <property type="entry name" value="HisKA_3"/>
    <property type="match status" value="1"/>
</dbReference>
<dbReference type="AlphaFoldDB" id="A0A975HJN7"/>
<keyword evidence="2 7" id="KW-0418">Kinase</keyword>
<dbReference type="RefSeq" id="WP_208841748.1">
    <property type="nucleotide sequence ID" value="NZ_CP072133.1"/>
</dbReference>
<reference evidence="7" key="1">
    <citation type="submission" date="2021-03" db="EMBL/GenBank/DDBJ databases">
        <title>Complete Genome of Pseudoalteromonas xiamenensis STKMTI.2, a new potential marine bacterium producing anti-Vibrio compounds.</title>
        <authorList>
            <person name="Handayani D.P."/>
            <person name="Isnansetyo A."/>
            <person name="Istiqomah I."/>
            <person name="Jumina J."/>
        </authorList>
    </citation>
    <scope>NUCLEOTIDE SEQUENCE</scope>
    <source>
        <strain evidence="7">STKMTI.2</strain>
    </source>
</reference>
<protein>
    <submittedName>
        <fullName evidence="7">Sensor histidine kinase</fullName>
    </submittedName>
</protein>
<dbReference type="Proteomes" id="UP000664904">
    <property type="component" value="Chromosome"/>
</dbReference>
<evidence type="ECO:0000256" key="4">
    <source>
        <dbReference type="SAM" id="Phobius"/>
    </source>
</evidence>
<dbReference type="InterPro" id="IPR011712">
    <property type="entry name" value="Sig_transdc_His_kin_sub3_dim/P"/>
</dbReference>
<evidence type="ECO:0000313" key="8">
    <source>
        <dbReference type="Proteomes" id="UP000664904"/>
    </source>
</evidence>